<sequence length="154" mass="17667">MEEHVEMIRRLMLAINRVDGAYYYFSKKMGMKVNTLTLLYALDDGKPHSQKQISQDWLVPKTTLNTNVKELAEAGYVTLCPEAGTREKTIALTKEGMELAEKLMEKLYEAEETAMEKTLRRFSPEFVKAMEYFADDICNEFDRIPPAGGKEKAE</sequence>
<dbReference type="InterPro" id="IPR036390">
    <property type="entry name" value="WH_DNA-bd_sf"/>
</dbReference>
<dbReference type="GO" id="GO:0003700">
    <property type="term" value="F:DNA-binding transcription factor activity"/>
    <property type="evidence" value="ECO:0007669"/>
    <property type="project" value="InterPro"/>
</dbReference>
<protein>
    <submittedName>
        <fullName evidence="2">MarR family transcriptional regulator</fullName>
    </submittedName>
</protein>
<evidence type="ECO:0000313" key="2">
    <source>
        <dbReference type="EMBL" id="HIT40526.1"/>
    </source>
</evidence>
<evidence type="ECO:0000259" key="1">
    <source>
        <dbReference type="Pfam" id="PF12802"/>
    </source>
</evidence>
<dbReference type="Proteomes" id="UP000886860">
    <property type="component" value="Unassembled WGS sequence"/>
</dbReference>
<name>A0A9D1KER9_9FIRM</name>
<feature type="domain" description="HTH marR-type" evidence="1">
    <location>
        <begin position="30"/>
        <end position="85"/>
    </location>
</feature>
<reference evidence="2" key="2">
    <citation type="journal article" date="2021" name="PeerJ">
        <title>Extensive microbial diversity within the chicken gut microbiome revealed by metagenomics and culture.</title>
        <authorList>
            <person name="Gilroy R."/>
            <person name="Ravi A."/>
            <person name="Getino M."/>
            <person name="Pursley I."/>
            <person name="Horton D.L."/>
            <person name="Alikhan N.F."/>
            <person name="Baker D."/>
            <person name="Gharbi K."/>
            <person name="Hall N."/>
            <person name="Watson M."/>
            <person name="Adriaenssens E.M."/>
            <person name="Foster-Nyarko E."/>
            <person name="Jarju S."/>
            <person name="Secka A."/>
            <person name="Antonio M."/>
            <person name="Oren A."/>
            <person name="Chaudhuri R.R."/>
            <person name="La Ragione R."/>
            <person name="Hildebrand F."/>
            <person name="Pallen M.J."/>
        </authorList>
    </citation>
    <scope>NUCLEOTIDE SEQUENCE</scope>
    <source>
        <strain evidence="2">CHK123-3438</strain>
    </source>
</reference>
<proteinExistence type="predicted"/>
<dbReference type="Pfam" id="PF12802">
    <property type="entry name" value="MarR_2"/>
    <property type="match status" value="1"/>
</dbReference>
<dbReference type="EMBL" id="DVKS01000005">
    <property type="protein sequence ID" value="HIT40526.1"/>
    <property type="molecule type" value="Genomic_DNA"/>
</dbReference>
<dbReference type="AlphaFoldDB" id="A0A9D1KER9"/>
<accession>A0A9D1KER9</accession>
<gene>
    <name evidence="2" type="ORF">IAB60_00245</name>
</gene>
<dbReference type="InterPro" id="IPR036388">
    <property type="entry name" value="WH-like_DNA-bd_sf"/>
</dbReference>
<evidence type="ECO:0000313" key="3">
    <source>
        <dbReference type="Proteomes" id="UP000886860"/>
    </source>
</evidence>
<organism evidence="2 3">
    <name type="scientific">Candidatus Caccovicinus merdipullorum</name>
    <dbReference type="NCBI Taxonomy" id="2840724"/>
    <lineage>
        <taxon>Bacteria</taxon>
        <taxon>Bacillati</taxon>
        <taxon>Bacillota</taxon>
        <taxon>Clostridia</taxon>
        <taxon>Eubacteriales</taxon>
        <taxon>Candidatus Caccovicinus</taxon>
    </lineage>
</organism>
<dbReference type="Gene3D" id="1.10.10.10">
    <property type="entry name" value="Winged helix-like DNA-binding domain superfamily/Winged helix DNA-binding domain"/>
    <property type="match status" value="1"/>
</dbReference>
<dbReference type="SUPFAM" id="SSF46785">
    <property type="entry name" value="Winged helix' DNA-binding domain"/>
    <property type="match status" value="1"/>
</dbReference>
<dbReference type="InterPro" id="IPR000835">
    <property type="entry name" value="HTH_MarR-typ"/>
</dbReference>
<reference evidence="2" key="1">
    <citation type="submission" date="2020-10" db="EMBL/GenBank/DDBJ databases">
        <authorList>
            <person name="Gilroy R."/>
        </authorList>
    </citation>
    <scope>NUCLEOTIDE SEQUENCE</scope>
    <source>
        <strain evidence="2">CHK123-3438</strain>
    </source>
</reference>
<comment type="caution">
    <text evidence="2">The sequence shown here is derived from an EMBL/GenBank/DDBJ whole genome shotgun (WGS) entry which is preliminary data.</text>
</comment>